<feature type="binding site" evidence="6">
    <location>
        <position position="279"/>
    </location>
    <ligand>
        <name>alpha-maltose 1-phosphate</name>
        <dbReference type="ChEBI" id="CHEBI:63576"/>
    </ligand>
</feature>
<feature type="binding site" evidence="6">
    <location>
        <position position="374"/>
    </location>
    <ligand>
        <name>alpha-maltose 1-phosphate</name>
        <dbReference type="ChEBI" id="CHEBI:63576"/>
    </ligand>
</feature>
<sequence length="675" mass="75893">MTDSGSTAATPSDASSANPFAAFRFGRLPIGKTAPVVEHGAYPAKAVEDEAVPITARIFREGHDAVGATVVLTDPDGAERRVDMEQIWPAGLDIWRAIVRMERAGDWTYRIEAWADDWHTWHHNADIKLAAFMDIALVCAEGRELFEDASIRAASRGARKDAEILHRAHERMDARAEPGELRRLANDPDLDAAMIRHARRPLTTPTVDFPIQVDRRRALYGSWYEFFPRSQGAHRDPTTGQWHSGTLASSHATLEHIASLGFDVAYITPVHPIGRAFRKGADNTLVAGPDDPGSPWAIGGPEGGHDAIHPDLGTMDDFDAFVAKARSLGLEVALDFALQASPDHPWVAEHPEWFTRRLDGTIAYAENPPKKYQDIFPINFDNDPEGIYDEVLRLVLFWVNHGVTIFRVDNPHTKPVAFWDWLTTQVRRTHPEVLFFAEAFSRPEVMQTLAKVGFHMNYTYFIWRNTKEELSEYLTELSQETADFLRPNFFVNTPDINPLSVRSGIPAAFAIRMILAATMSPNWGIYSGYEFFEFEPLKAGGEEYLHSEKYEYRPRDLDAEPNLNTLMARLNEIRRVHPALQQLRGTTVLETTNDQLFAFVKHDRDDFVLVVCSLDPEEQVCGEVLVDLEDLGLAADDMLGVHDELNGGNHVWGARNYVRLDPASPAHIFTANARR</sequence>
<feature type="active site" description="Proton donor" evidence="6">
    <location>
        <position position="438"/>
    </location>
</feature>
<dbReference type="InterPro" id="IPR021828">
    <property type="entry name" value="GlgE_dom_N/S"/>
</dbReference>
<evidence type="ECO:0000256" key="3">
    <source>
        <dbReference type="ARBA" id="ARBA00022679"/>
    </source>
</evidence>
<dbReference type="CDD" id="cd11344">
    <property type="entry name" value="AmyAc_GlgE_like"/>
    <property type="match status" value="1"/>
</dbReference>
<dbReference type="Gene3D" id="1.20.58.80">
    <property type="entry name" value="Phosphotransferase system, lactose/cellobiose-type IIA subunit"/>
    <property type="match status" value="1"/>
</dbReference>
<comment type="catalytic activity">
    <reaction evidence="5 6">
        <text>alpha-maltose 1-phosphate + [(1-&gt;4)-alpha-D-glucosyl](n) = [(1-&gt;4)-alpha-D-glucosyl](n+2) + phosphate</text>
        <dbReference type="Rhea" id="RHEA:42692"/>
        <dbReference type="Rhea" id="RHEA-COMP:9584"/>
        <dbReference type="Rhea" id="RHEA-COMP:10183"/>
        <dbReference type="ChEBI" id="CHEBI:15444"/>
        <dbReference type="ChEBI" id="CHEBI:43474"/>
        <dbReference type="ChEBI" id="CHEBI:63576"/>
        <dbReference type="EC" id="2.4.99.16"/>
    </reaction>
</comment>
<comment type="similarity">
    <text evidence="6">Belongs to the glycosyl hydrolase 13 family. GlgE subfamily.</text>
</comment>
<feature type="site" description="Transition state stabilizer" evidence="6">
    <location>
        <position position="495"/>
    </location>
</feature>
<keyword evidence="4 6" id="KW-0119">Carbohydrate metabolism</keyword>
<feature type="binding site" evidence="6">
    <location>
        <begin position="549"/>
        <end position="550"/>
    </location>
    <ligand>
        <name>alpha-maltose 1-phosphate</name>
        <dbReference type="ChEBI" id="CHEBI:63576"/>
    </ligand>
</feature>
<accession>A0ABX0SEY8</accession>
<feature type="binding site" evidence="6">
    <location>
        <position position="339"/>
    </location>
    <ligand>
        <name>alpha-maltose 1-phosphate</name>
        <dbReference type="ChEBI" id="CHEBI:63576"/>
    </ligand>
</feature>
<comment type="subunit">
    <text evidence="1 6">Homodimer.</text>
</comment>
<dbReference type="Gene3D" id="2.60.40.10">
    <property type="entry name" value="Immunoglobulins"/>
    <property type="match status" value="1"/>
</dbReference>
<dbReference type="GO" id="GO:0016757">
    <property type="term" value="F:glycosyltransferase activity"/>
    <property type="evidence" value="ECO:0007669"/>
    <property type="project" value="UniProtKB-KW"/>
</dbReference>
<keyword evidence="2 6" id="KW-0328">Glycosyltransferase</keyword>
<dbReference type="RefSeq" id="WP_341770039.1">
    <property type="nucleotide sequence ID" value="NZ_BAAAOO010000015.1"/>
</dbReference>
<dbReference type="InterPro" id="IPR049171">
    <property type="entry name" value="GLGE_C"/>
</dbReference>
<dbReference type="InterPro" id="IPR017853">
    <property type="entry name" value="GH"/>
</dbReference>
<proteinExistence type="inferred from homology"/>
<comment type="caution">
    <text evidence="8">The sequence shown here is derived from an EMBL/GenBank/DDBJ whole genome shotgun (WGS) entry which is preliminary data.</text>
</comment>
<dbReference type="EC" id="2.4.99.16" evidence="6"/>
<dbReference type="InterPro" id="IPR026585">
    <property type="entry name" value="GlgE"/>
</dbReference>
<evidence type="ECO:0000313" key="8">
    <source>
        <dbReference type="EMBL" id="NIH56459.1"/>
    </source>
</evidence>
<dbReference type="Gene3D" id="2.60.40.1180">
    <property type="entry name" value="Golgi alpha-mannosidase II"/>
    <property type="match status" value="1"/>
</dbReference>
<evidence type="ECO:0000256" key="1">
    <source>
        <dbReference type="ARBA" id="ARBA00011738"/>
    </source>
</evidence>
<name>A0ABX0SEY8_9ACTN</name>
<reference evidence="8 9" key="1">
    <citation type="submission" date="2020-02" db="EMBL/GenBank/DDBJ databases">
        <title>Sequencing the genomes of 1000 actinobacteria strains.</title>
        <authorList>
            <person name="Klenk H.-P."/>
        </authorList>
    </citation>
    <scope>NUCLEOTIDE SEQUENCE [LARGE SCALE GENOMIC DNA]</scope>
    <source>
        <strain evidence="8 9">DSM 19609</strain>
    </source>
</reference>
<feature type="binding site" evidence="6">
    <location>
        <position position="410"/>
    </location>
    <ligand>
        <name>alpha-maltose 1-phosphate</name>
        <dbReference type="ChEBI" id="CHEBI:63576"/>
    </ligand>
</feature>
<organism evidence="8 9">
    <name type="scientific">Brooklawnia cerclae</name>
    <dbReference type="NCBI Taxonomy" id="349934"/>
    <lineage>
        <taxon>Bacteria</taxon>
        <taxon>Bacillati</taxon>
        <taxon>Actinomycetota</taxon>
        <taxon>Actinomycetes</taxon>
        <taxon>Propionibacteriales</taxon>
        <taxon>Propionibacteriaceae</taxon>
        <taxon>Brooklawnia</taxon>
    </lineage>
</organism>
<feature type="domain" description="Glycosyl hydrolase family 13 catalytic" evidence="7">
    <location>
        <begin position="221"/>
        <end position="574"/>
    </location>
</feature>
<keyword evidence="9" id="KW-1185">Reference proteome</keyword>
<evidence type="ECO:0000313" key="9">
    <source>
        <dbReference type="Proteomes" id="UP000749311"/>
    </source>
</evidence>
<feature type="active site" description="Nucleophile" evidence="6">
    <location>
        <position position="409"/>
    </location>
</feature>
<dbReference type="PANTHER" id="PTHR47786">
    <property type="entry name" value="ALPHA-1,4-GLUCAN:MALTOSE-1-PHOSPHATE MALTOSYLTRANSFERASE"/>
    <property type="match status" value="1"/>
</dbReference>
<comment type="function">
    <text evidence="6">Maltosyltransferase that uses maltose 1-phosphate (M1P) as the sugar donor to elongate linear or branched alpha-(1-&gt;4)-glucans. Is involved in a branched alpha-glucan biosynthetic pathway from trehalose, together with TreS, Mak and GlgB.</text>
</comment>
<dbReference type="SUPFAM" id="SSF51445">
    <property type="entry name" value="(Trans)glycosidases"/>
    <property type="match status" value="1"/>
</dbReference>
<dbReference type="SMART" id="SM00642">
    <property type="entry name" value="Aamy"/>
    <property type="match status" value="1"/>
</dbReference>
<evidence type="ECO:0000256" key="5">
    <source>
        <dbReference type="ARBA" id="ARBA00048735"/>
    </source>
</evidence>
<evidence type="ECO:0000256" key="2">
    <source>
        <dbReference type="ARBA" id="ARBA00022676"/>
    </source>
</evidence>
<keyword evidence="3 6" id="KW-0808">Transferase</keyword>
<dbReference type="Proteomes" id="UP000749311">
    <property type="component" value="Unassembled WGS sequence"/>
</dbReference>
<evidence type="ECO:0000259" key="7">
    <source>
        <dbReference type="SMART" id="SM00642"/>
    </source>
</evidence>
<dbReference type="InterPro" id="IPR013783">
    <property type="entry name" value="Ig-like_fold"/>
</dbReference>
<dbReference type="EMBL" id="JAAMOZ010000001">
    <property type="protein sequence ID" value="NIH56459.1"/>
    <property type="molecule type" value="Genomic_DNA"/>
</dbReference>
<protein>
    <recommendedName>
        <fullName evidence="6">Alpha-1,4-glucan:maltose-1-phosphate maltosyltransferase</fullName>
        <shortName evidence="6">GMPMT</shortName>
        <ecNumber evidence="6">2.4.99.16</ecNumber>
    </recommendedName>
    <alternativeName>
        <fullName evidence="6">(1-&gt;4)-alpha-D-glucan:maltose-1-phosphate alpha-D-maltosyltransferase</fullName>
    </alternativeName>
</protein>
<dbReference type="InterPro" id="IPR013780">
    <property type="entry name" value="Glyco_hydro_b"/>
</dbReference>
<evidence type="ECO:0000256" key="6">
    <source>
        <dbReference type="HAMAP-Rule" id="MF_02124"/>
    </source>
</evidence>
<dbReference type="InterPro" id="IPR006047">
    <property type="entry name" value="GH13_cat_dom"/>
</dbReference>
<dbReference type="PANTHER" id="PTHR47786:SF2">
    <property type="entry name" value="GLYCOSYL HYDROLASE FAMILY 13 CATALYTIC DOMAIN-CONTAINING PROTEIN"/>
    <property type="match status" value="1"/>
</dbReference>
<dbReference type="Pfam" id="PF21702">
    <property type="entry name" value="GLGE_C"/>
    <property type="match status" value="1"/>
</dbReference>
<dbReference type="Pfam" id="PF11896">
    <property type="entry name" value="GlgE_dom_N_S"/>
    <property type="match status" value="1"/>
</dbReference>
<gene>
    <name evidence="6" type="primary">glgE</name>
    <name evidence="8" type="ORF">FB473_001104</name>
</gene>
<dbReference type="Gene3D" id="3.20.20.80">
    <property type="entry name" value="Glycosidases"/>
    <property type="match status" value="1"/>
</dbReference>
<evidence type="ECO:0000256" key="4">
    <source>
        <dbReference type="ARBA" id="ARBA00023277"/>
    </source>
</evidence>
<dbReference type="HAMAP" id="MF_02124">
    <property type="entry name" value="GlgE"/>
    <property type="match status" value="1"/>
</dbReference>